<proteinExistence type="predicted"/>
<keyword evidence="1" id="KW-1133">Transmembrane helix</keyword>
<keyword evidence="1" id="KW-0812">Transmembrane</keyword>
<name>A0A0S3T9S2_PHAAN</name>
<gene>
    <name evidence="2" type="primary">Vigan.11G082500</name>
    <name evidence="2" type="ORF">VIGAN_11082500</name>
</gene>
<reference evidence="2 3" key="1">
    <citation type="journal article" date="2015" name="Sci. Rep.">
        <title>The power of single molecule real-time sequencing technology in the de novo assembly of a eukaryotic genome.</title>
        <authorList>
            <person name="Sakai H."/>
            <person name="Naito K."/>
            <person name="Ogiso-Tanaka E."/>
            <person name="Takahashi Y."/>
            <person name="Iseki K."/>
            <person name="Muto C."/>
            <person name="Satou K."/>
            <person name="Teruya K."/>
            <person name="Shiroma A."/>
            <person name="Shimoji M."/>
            <person name="Hirano T."/>
            <person name="Itoh T."/>
            <person name="Kaga A."/>
            <person name="Tomooka N."/>
        </authorList>
    </citation>
    <scope>NUCLEOTIDE SEQUENCE [LARGE SCALE GENOMIC DNA]</scope>
    <source>
        <strain evidence="3">cv. Shumari</strain>
    </source>
</reference>
<evidence type="ECO:0000313" key="3">
    <source>
        <dbReference type="Proteomes" id="UP000291084"/>
    </source>
</evidence>
<dbReference type="EMBL" id="AP015044">
    <property type="protein sequence ID" value="BAU01565.1"/>
    <property type="molecule type" value="Genomic_DNA"/>
</dbReference>
<organism evidence="2 3">
    <name type="scientific">Vigna angularis var. angularis</name>
    <dbReference type="NCBI Taxonomy" id="157739"/>
    <lineage>
        <taxon>Eukaryota</taxon>
        <taxon>Viridiplantae</taxon>
        <taxon>Streptophyta</taxon>
        <taxon>Embryophyta</taxon>
        <taxon>Tracheophyta</taxon>
        <taxon>Spermatophyta</taxon>
        <taxon>Magnoliopsida</taxon>
        <taxon>eudicotyledons</taxon>
        <taxon>Gunneridae</taxon>
        <taxon>Pentapetalae</taxon>
        <taxon>rosids</taxon>
        <taxon>fabids</taxon>
        <taxon>Fabales</taxon>
        <taxon>Fabaceae</taxon>
        <taxon>Papilionoideae</taxon>
        <taxon>50 kb inversion clade</taxon>
        <taxon>NPAAA clade</taxon>
        <taxon>indigoferoid/millettioid clade</taxon>
        <taxon>Phaseoleae</taxon>
        <taxon>Vigna</taxon>
    </lineage>
</organism>
<sequence length="81" mass="9299">MAHLDGQKMLYCHATLYLHFIRTNYNYAFSYPFVFRLLSNLKKVFHPIIICATFAELSAIALEFLSKSGLDFVLGVNYSLS</sequence>
<dbReference type="AlphaFoldDB" id="A0A0S3T9S2"/>
<dbReference type="Proteomes" id="UP000291084">
    <property type="component" value="Chromosome 11"/>
</dbReference>
<accession>A0A0S3T9S2</accession>
<keyword evidence="3" id="KW-1185">Reference proteome</keyword>
<keyword evidence="1" id="KW-0472">Membrane</keyword>
<feature type="transmembrane region" description="Helical" evidence="1">
    <location>
        <begin position="44"/>
        <end position="65"/>
    </location>
</feature>
<protein>
    <submittedName>
        <fullName evidence="2">Uncharacterized protein</fullName>
    </submittedName>
</protein>
<evidence type="ECO:0000313" key="2">
    <source>
        <dbReference type="EMBL" id="BAU01565.1"/>
    </source>
</evidence>
<evidence type="ECO:0000256" key="1">
    <source>
        <dbReference type="SAM" id="Phobius"/>
    </source>
</evidence>